<organism evidence="2 3">
    <name type="scientific">Desmophyllum pertusum</name>
    <dbReference type="NCBI Taxonomy" id="174260"/>
    <lineage>
        <taxon>Eukaryota</taxon>
        <taxon>Metazoa</taxon>
        <taxon>Cnidaria</taxon>
        <taxon>Anthozoa</taxon>
        <taxon>Hexacorallia</taxon>
        <taxon>Scleractinia</taxon>
        <taxon>Caryophylliina</taxon>
        <taxon>Caryophylliidae</taxon>
        <taxon>Desmophyllum</taxon>
    </lineage>
</organism>
<sequence>MKPFNNLKGFMTIGNLTSAEQIPMILLLETAKADDDCKQDELSAEDSQPLARSSSDMEDCLPDVDGEGDNACVPPNPSPIAEITPEAIGIAYSLVDTCLKQLCTLNDKVHIVNPAPNGSEAHEEDISPPNGINCLFKAVLSSPGPIVSFSRLNTKGVFRRHATDDITGKHLMQQVADQLPELELGTVEQFTVPGFISHWVTAGLNIDKLINYHDVISQPELPIWTATWMNLETH</sequence>
<gene>
    <name evidence="2" type="ORF">OS493_030392</name>
</gene>
<comment type="caution">
    <text evidence="2">The sequence shown here is derived from an EMBL/GenBank/DDBJ whole genome shotgun (WGS) entry which is preliminary data.</text>
</comment>
<evidence type="ECO:0000313" key="2">
    <source>
        <dbReference type="EMBL" id="KAJ7377192.1"/>
    </source>
</evidence>
<protein>
    <submittedName>
        <fullName evidence="2">Uncharacterized protein</fullName>
    </submittedName>
</protein>
<dbReference type="Proteomes" id="UP001163046">
    <property type="component" value="Unassembled WGS sequence"/>
</dbReference>
<dbReference type="EMBL" id="MU826382">
    <property type="protein sequence ID" value="KAJ7377192.1"/>
    <property type="molecule type" value="Genomic_DNA"/>
</dbReference>
<proteinExistence type="predicted"/>
<keyword evidence="3" id="KW-1185">Reference proteome</keyword>
<dbReference type="AlphaFoldDB" id="A0A9W9Z8T1"/>
<evidence type="ECO:0000313" key="3">
    <source>
        <dbReference type="Proteomes" id="UP001163046"/>
    </source>
</evidence>
<reference evidence="2" key="1">
    <citation type="submission" date="2023-01" db="EMBL/GenBank/DDBJ databases">
        <title>Genome assembly of the deep-sea coral Lophelia pertusa.</title>
        <authorList>
            <person name="Herrera S."/>
            <person name="Cordes E."/>
        </authorList>
    </citation>
    <scope>NUCLEOTIDE SEQUENCE</scope>
    <source>
        <strain evidence="2">USNM1676648</strain>
        <tissue evidence="2">Polyp</tissue>
    </source>
</reference>
<feature type="region of interest" description="Disordered" evidence="1">
    <location>
        <begin position="38"/>
        <end position="59"/>
    </location>
</feature>
<name>A0A9W9Z8T1_9CNID</name>
<evidence type="ECO:0000256" key="1">
    <source>
        <dbReference type="SAM" id="MobiDB-lite"/>
    </source>
</evidence>
<accession>A0A9W9Z8T1</accession>